<dbReference type="OrthoDB" id="56253at2759"/>
<organism evidence="2 3">
    <name type="scientific">Nitzschia inconspicua</name>
    <dbReference type="NCBI Taxonomy" id="303405"/>
    <lineage>
        <taxon>Eukaryota</taxon>
        <taxon>Sar</taxon>
        <taxon>Stramenopiles</taxon>
        <taxon>Ochrophyta</taxon>
        <taxon>Bacillariophyta</taxon>
        <taxon>Bacillariophyceae</taxon>
        <taxon>Bacillariophycidae</taxon>
        <taxon>Bacillariales</taxon>
        <taxon>Bacillariaceae</taxon>
        <taxon>Nitzschia</taxon>
    </lineage>
</organism>
<proteinExistence type="predicted"/>
<evidence type="ECO:0000256" key="1">
    <source>
        <dbReference type="SAM" id="MobiDB-lite"/>
    </source>
</evidence>
<evidence type="ECO:0000313" key="2">
    <source>
        <dbReference type="EMBL" id="KAG7350778.1"/>
    </source>
</evidence>
<keyword evidence="3" id="KW-1185">Reference proteome</keyword>
<reference evidence="2" key="1">
    <citation type="journal article" date="2021" name="Sci. Rep.">
        <title>Diploid genomic architecture of Nitzschia inconspicua, an elite biomass production diatom.</title>
        <authorList>
            <person name="Oliver A."/>
            <person name="Podell S."/>
            <person name="Pinowska A."/>
            <person name="Traller J.C."/>
            <person name="Smith S.R."/>
            <person name="McClure R."/>
            <person name="Beliaev A."/>
            <person name="Bohutskyi P."/>
            <person name="Hill E.A."/>
            <person name="Rabines A."/>
            <person name="Zheng H."/>
            <person name="Allen L.Z."/>
            <person name="Kuo A."/>
            <person name="Grigoriev I.V."/>
            <person name="Allen A.E."/>
            <person name="Hazlebeck D."/>
            <person name="Allen E.E."/>
        </authorList>
    </citation>
    <scope>NUCLEOTIDE SEQUENCE</scope>
    <source>
        <strain evidence="2">Hildebrandi</strain>
    </source>
</reference>
<feature type="region of interest" description="Disordered" evidence="1">
    <location>
        <begin position="452"/>
        <end position="475"/>
    </location>
</feature>
<sequence>MSNQSKSSKSPNMPRSGKDDPIEFSVGFWVMKEFQSVIAFRAYESVVTSGESRSVKQLQNMAFEKYHGDLNNADSLGLAKKFMLGLEMFDGIYDTEDDPATGKSKKVLKYILHLNAKATIVSDPNPQANGINMLTLSANKKSDRSIISGRTIWDMGKKVEMHGRKVLAYVMKSKYKSGKIPSGERWEDYLKFCRYKMYQDSIQAKNKNKRKATDDDSSLGVDAEKCDDENEESSVSLPSGPITQDEEDQIIKDWDNDFTFPGYMAWALWGFIPMEGLEAYKACCFSTGDNMIGKKDSSSGRRAVMNQSLQRKSSAAKQKPETFTITKEDVSAISDVLQNTVQTSKHEFGIQIFERMLDEVNKEEETWKALVLARPEVFDDPTAFADWYPFQRWKAAEKKKENILKEMHGFGKNFLHGETAASAAPSTQKPSGSLSFTMDDDVHVPVSTVNVQEESENAAEDASVESISVGVLSSP</sequence>
<feature type="region of interest" description="Disordered" evidence="1">
    <location>
        <begin position="206"/>
        <end position="245"/>
    </location>
</feature>
<reference evidence="2" key="2">
    <citation type="submission" date="2021-04" db="EMBL/GenBank/DDBJ databases">
        <authorList>
            <person name="Podell S."/>
        </authorList>
    </citation>
    <scope>NUCLEOTIDE SEQUENCE</scope>
    <source>
        <strain evidence="2">Hildebrandi</strain>
    </source>
</reference>
<protein>
    <submittedName>
        <fullName evidence="2">Uncharacterized protein</fullName>
    </submittedName>
</protein>
<gene>
    <name evidence="2" type="ORF">IV203_010138</name>
</gene>
<feature type="compositionally biased region" description="Acidic residues" evidence="1">
    <location>
        <begin position="453"/>
        <end position="463"/>
    </location>
</feature>
<dbReference type="EMBL" id="JAGRRH010000018">
    <property type="protein sequence ID" value="KAG7350778.1"/>
    <property type="molecule type" value="Genomic_DNA"/>
</dbReference>
<evidence type="ECO:0000313" key="3">
    <source>
        <dbReference type="Proteomes" id="UP000693970"/>
    </source>
</evidence>
<comment type="caution">
    <text evidence="2">The sequence shown here is derived from an EMBL/GenBank/DDBJ whole genome shotgun (WGS) entry which is preliminary data.</text>
</comment>
<name>A0A9K3KX30_9STRA</name>
<dbReference type="AlphaFoldDB" id="A0A9K3KX30"/>
<accession>A0A9K3KX30</accession>
<dbReference type="Proteomes" id="UP000693970">
    <property type="component" value="Unassembled WGS sequence"/>
</dbReference>